<dbReference type="STRING" id="43265.A0A545UU35"/>
<dbReference type="PANTHER" id="PTHR21310">
    <property type="entry name" value="AMINOGLYCOSIDE PHOSPHOTRANSFERASE-RELATED-RELATED"/>
    <property type="match status" value="1"/>
</dbReference>
<comment type="caution">
    <text evidence="2">The sequence shown here is derived from an EMBL/GenBank/DDBJ whole genome shotgun (WGS) entry which is preliminary data.</text>
</comment>
<dbReference type="InterPro" id="IPR051678">
    <property type="entry name" value="AGP_Transferase"/>
</dbReference>
<reference evidence="2 3" key="1">
    <citation type="journal article" date="2019" name="Appl. Microbiol. Biotechnol.">
        <title>Genome sequence of Isaria javanica and comparative genome analysis insights into family S53 peptidase evolution in fungal entomopathogens.</title>
        <authorList>
            <person name="Lin R."/>
            <person name="Zhang X."/>
            <person name="Xin B."/>
            <person name="Zou M."/>
            <person name="Gao Y."/>
            <person name="Qin F."/>
            <person name="Hu Q."/>
            <person name="Xie B."/>
            <person name="Cheng X."/>
        </authorList>
    </citation>
    <scope>NUCLEOTIDE SEQUENCE [LARGE SCALE GENOMIC DNA]</scope>
    <source>
        <strain evidence="2 3">IJ1G</strain>
    </source>
</reference>
<protein>
    <submittedName>
        <fullName evidence="2">Serine/threonine protein kinase</fullName>
    </submittedName>
</protein>
<evidence type="ECO:0000313" key="3">
    <source>
        <dbReference type="Proteomes" id="UP000315783"/>
    </source>
</evidence>
<accession>A0A545UU35</accession>
<gene>
    <name evidence="2" type="ORF">IF1G_08281</name>
</gene>
<dbReference type="InterPro" id="IPR011009">
    <property type="entry name" value="Kinase-like_dom_sf"/>
</dbReference>
<dbReference type="InterPro" id="IPR002575">
    <property type="entry name" value="Aminoglycoside_PTrfase"/>
</dbReference>
<keyword evidence="3" id="KW-1185">Reference proteome</keyword>
<organism evidence="2 3">
    <name type="scientific">Cordyceps javanica</name>
    <dbReference type="NCBI Taxonomy" id="43265"/>
    <lineage>
        <taxon>Eukaryota</taxon>
        <taxon>Fungi</taxon>
        <taxon>Dikarya</taxon>
        <taxon>Ascomycota</taxon>
        <taxon>Pezizomycotina</taxon>
        <taxon>Sordariomycetes</taxon>
        <taxon>Hypocreomycetidae</taxon>
        <taxon>Hypocreales</taxon>
        <taxon>Cordycipitaceae</taxon>
        <taxon>Cordyceps</taxon>
    </lineage>
</organism>
<feature type="domain" description="Aminoglycoside phosphotransferase" evidence="1">
    <location>
        <begin position="126"/>
        <end position="315"/>
    </location>
</feature>
<dbReference type="CDD" id="cd05120">
    <property type="entry name" value="APH_ChoK_like"/>
    <property type="match status" value="1"/>
</dbReference>
<keyword evidence="2" id="KW-0418">Kinase</keyword>
<dbReference type="SUPFAM" id="SSF56112">
    <property type="entry name" value="Protein kinase-like (PK-like)"/>
    <property type="match status" value="1"/>
</dbReference>
<proteinExistence type="predicted"/>
<name>A0A545UU35_9HYPO</name>
<dbReference type="EMBL" id="SPUK01000013">
    <property type="protein sequence ID" value="TQV92978.1"/>
    <property type="molecule type" value="Genomic_DNA"/>
</dbReference>
<dbReference type="AlphaFoldDB" id="A0A545UU35"/>
<sequence>MAWVGVYRYRVINVYCRTKTWLDSRILGLSIRPDCQKVSMPQSSRNVQIEKHRSYNHSTTALTCRMSVAHAKRQDANKSAINNTAIRRWLTLVALKTTSRFYKFDGPCVPISSRIIVKKGKNINLAEAESMAFIAAQTKIPLPRIYCSFTRKDITYIVMERVRGKTLADAWPTLSDTELKHVFIQLRHMLEELRAIPAPGTAIQNCMGGSLRDSRILRPEPRFGPFHSTQAFHYWLREGLQPEQKPQHVTDQDWADIKRMVAMQDREWEMPVFTHGDLNPFNIMILNGKIEAIIDWEFSGWLPCYWEYTSAWLGSKTRIAWQNLVATFIDPWPKELEMEAIRQKWWGDF</sequence>
<evidence type="ECO:0000259" key="1">
    <source>
        <dbReference type="Pfam" id="PF01636"/>
    </source>
</evidence>
<keyword evidence="2" id="KW-0723">Serine/threonine-protein kinase</keyword>
<dbReference type="GO" id="GO:0004674">
    <property type="term" value="F:protein serine/threonine kinase activity"/>
    <property type="evidence" value="ECO:0007669"/>
    <property type="project" value="UniProtKB-KW"/>
</dbReference>
<dbReference type="Proteomes" id="UP000315783">
    <property type="component" value="Unassembled WGS sequence"/>
</dbReference>
<dbReference type="Pfam" id="PF01636">
    <property type="entry name" value="APH"/>
    <property type="match status" value="1"/>
</dbReference>
<dbReference type="Gene3D" id="3.90.1200.10">
    <property type="match status" value="1"/>
</dbReference>
<dbReference type="PANTHER" id="PTHR21310:SF55">
    <property type="entry name" value="AMINOGLYCOSIDE PHOSPHOTRANSFERASE DOMAIN-CONTAINING PROTEIN"/>
    <property type="match status" value="1"/>
</dbReference>
<keyword evidence="2" id="KW-0808">Transferase</keyword>
<evidence type="ECO:0000313" key="2">
    <source>
        <dbReference type="EMBL" id="TQV92978.1"/>
    </source>
</evidence>